<evidence type="ECO:0000313" key="2">
    <source>
        <dbReference type="Proteomes" id="UP000799754"/>
    </source>
</evidence>
<comment type="caution">
    <text evidence="1">The sequence shown here is derived from an EMBL/GenBank/DDBJ whole genome shotgun (WGS) entry which is preliminary data.</text>
</comment>
<dbReference type="Proteomes" id="UP000799754">
    <property type="component" value="Unassembled WGS sequence"/>
</dbReference>
<reference evidence="1" key="1">
    <citation type="journal article" date="2020" name="Stud. Mycol.">
        <title>101 Dothideomycetes genomes: a test case for predicting lifestyles and emergence of pathogens.</title>
        <authorList>
            <person name="Haridas S."/>
            <person name="Albert R."/>
            <person name="Binder M."/>
            <person name="Bloem J."/>
            <person name="Labutti K."/>
            <person name="Salamov A."/>
            <person name="Andreopoulos B."/>
            <person name="Baker S."/>
            <person name="Barry K."/>
            <person name="Bills G."/>
            <person name="Bluhm B."/>
            <person name="Cannon C."/>
            <person name="Castanera R."/>
            <person name="Culley D."/>
            <person name="Daum C."/>
            <person name="Ezra D."/>
            <person name="Gonzalez J."/>
            <person name="Henrissat B."/>
            <person name="Kuo A."/>
            <person name="Liang C."/>
            <person name="Lipzen A."/>
            <person name="Lutzoni F."/>
            <person name="Magnuson J."/>
            <person name="Mondo S."/>
            <person name="Nolan M."/>
            <person name="Ohm R."/>
            <person name="Pangilinan J."/>
            <person name="Park H.-J."/>
            <person name="Ramirez L."/>
            <person name="Alfaro M."/>
            <person name="Sun H."/>
            <person name="Tritt A."/>
            <person name="Yoshinaga Y."/>
            <person name="Zwiers L.-H."/>
            <person name="Turgeon B."/>
            <person name="Goodwin S."/>
            <person name="Spatafora J."/>
            <person name="Crous P."/>
            <person name="Grigoriev I."/>
        </authorList>
    </citation>
    <scope>NUCLEOTIDE SEQUENCE</scope>
    <source>
        <strain evidence="1">CBS 525.71</strain>
    </source>
</reference>
<sequence>MQNLFLWFMRDIVRGVEKGRSLPIRGLQGFLPMHEAVRPAINAFEILRVSVQTVEVMHLNLVHVSNRNKQASRLQPHMEFQVQMLRNLLLRSPSNKERLQNENDWVHNMIAQQDSQAMTGLGEAAKRDSGAVKTIAVVTMASLPPTFLSGPSSHKVPRYTNTNQAIFSMNFSDDSPAPDTMGWSVSDKFWVYWACAVPLTCLMLAIWFWGQRLSGARSQ</sequence>
<protein>
    <submittedName>
        <fullName evidence="1">Uncharacterized protein</fullName>
    </submittedName>
</protein>
<gene>
    <name evidence="1" type="ORF">BU25DRAFT_133630</name>
</gene>
<evidence type="ECO:0000313" key="1">
    <source>
        <dbReference type="EMBL" id="KAF2624757.1"/>
    </source>
</evidence>
<organism evidence="1 2">
    <name type="scientific">Macroventuria anomochaeta</name>
    <dbReference type="NCBI Taxonomy" id="301207"/>
    <lineage>
        <taxon>Eukaryota</taxon>
        <taxon>Fungi</taxon>
        <taxon>Dikarya</taxon>
        <taxon>Ascomycota</taxon>
        <taxon>Pezizomycotina</taxon>
        <taxon>Dothideomycetes</taxon>
        <taxon>Pleosporomycetidae</taxon>
        <taxon>Pleosporales</taxon>
        <taxon>Pleosporineae</taxon>
        <taxon>Didymellaceae</taxon>
        <taxon>Macroventuria</taxon>
    </lineage>
</organism>
<accession>A0ACB6RV49</accession>
<proteinExistence type="predicted"/>
<name>A0ACB6RV49_9PLEO</name>
<keyword evidence="2" id="KW-1185">Reference proteome</keyword>
<dbReference type="EMBL" id="MU006729">
    <property type="protein sequence ID" value="KAF2624757.1"/>
    <property type="molecule type" value="Genomic_DNA"/>
</dbReference>